<dbReference type="InterPro" id="IPR029063">
    <property type="entry name" value="SAM-dependent_MTases_sf"/>
</dbReference>
<evidence type="ECO:0000313" key="3">
    <source>
        <dbReference type="RefSeq" id="XP_026191245.1"/>
    </source>
</evidence>
<feature type="region of interest" description="Disordered" evidence="1">
    <location>
        <begin position="197"/>
        <end position="221"/>
    </location>
</feature>
<dbReference type="GO" id="GO:0008276">
    <property type="term" value="F:protein methyltransferase activity"/>
    <property type="evidence" value="ECO:0007669"/>
    <property type="project" value="InterPro"/>
</dbReference>
<dbReference type="PANTHER" id="PTHR23108:SF0">
    <property type="entry name" value="METHYLTRANSFERASE-LIKE PROTEIN 22"/>
    <property type="match status" value="1"/>
</dbReference>
<name>A0A6P6RVV7_9EIME</name>
<dbReference type="GO" id="GO:0005634">
    <property type="term" value="C:nucleus"/>
    <property type="evidence" value="ECO:0007669"/>
    <property type="project" value="TreeGrafter"/>
</dbReference>
<reference evidence="3" key="1">
    <citation type="submission" date="2025-08" db="UniProtKB">
        <authorList>
            <consortium name="RefSeq"/>
        </authorList>
    </citation>
    <scope>IDENTIFICATION</scope>
</reference>
<feature type="region of interest" description="Disordered" evidence="1">
    <location>
        <begin position="672"/>
        <end position="694"/>
    </location>
</feature>
<accession>A0A6P6RVV7</accession>
<protein>
    <submittedName>
        <fullName evidence="3">Uncharacterized protein LOC34618387</fullName>
    </submittedName>
</protein>
<keyword evidence="2" id="KW-1185">Reference proteome</keyword>
<feature type="compositionally biased region" description="Basic and acidic residues" evidence="1">
    <location>
        <begin position="642"/>
        <end position="660"/>
    </location>
</feature>
<dbReference type="InterPro" id="IPR038899">
    <property type="entry name" value="METTL22"/>
</dbReference>
<dbReference type="OrthoDB" id="348743at2759"/>
<dbReference type="Gene3D" id="3.40.50.150">
    <property type="entry name" value="Vaccinia Virus protein VP39"/>
    <property type="match status" value="1"/>
</dbReference>
<feature type="region of interest" description="Disordered" evidence="1">
    <location>
        <begin position="85"/>
        <end position="133"/>
    </location>
</feature>
<dbReference type="AlphaFoldDB" id="A0A6P6RVV7"/>
<feature type="region of interest" description="Disordered" evidence="1">
    <location>
        <begin position="637"/>
        <end position="660"/>
    </location>
</feature>
<dbReference type="Proteomes" id="UP000515125">
    <property type="component" value="Unplaced"/>
</dbReference>
<feature type="compositionally biased region" description="Polar residues" evidence="1">
    <location>
        <begin position="673"/>
        <end position="692"/>
    </location>
</feature>
<dbReference type="GeneID" id="34618387"/>
<proteinExistence type="predicted"/>
<feature type="region of interest" description="Disordered" evidence="1">
    <location>
        <begin position="364"/>
        <end position="389"/>
    </location>
</feature>
<evidence type="ECO:0000256" key="1">
    <source>
        <dbReference type="SAM" id="MobiDB-lite"/>
    </source>
</evidence>
<organism evidence="2 3">
    <name type="scientific">Cyclospora cayetanensis</name>
    <dbReference type="NCBI Taxonomy" id="88456"/>
    <lineage>
        <taxon>Eukaryota</taxon>
        <taxon>Sar</taxon>
        <taxon>Alveolata</taxon>
        <taxon>Apicomplexa</taxon>
        <taxon>Conoidasida</taxon>
        <taxon>Coccidia</taxon>
        <taxon>Eucoccidiorida</taxon>
        <taxon>Eimeriorina</taxon>
        <taxon>Eimeriidae</taxon>
        <taxon>Cyclospora</taxon>
    </lineage>
</organism>
<dbReference type="RefSeq" id="XP_026191245.1">
    <property type="nucleotide sequence ID" value="XM_026335460.1"/>
</dbReference>
<gene>
    <name evidence="3" type="primary">LOC34618387</name>
</gene>
<dbReference type="PANTHER" id="PTHR23108">
    <property type="entry name" value="METHYLTRANSFERASE-RELATED"/>
    <property type="match status" value="1"/>
</dbReference>
<evidence type="ECO:0000313" key="2">
    <source>
        <dbReference type="Proteomes" id="UP000515125"/>
    </source>
</evidence>
<sequence length="769" mass="83969">MESRGLRPFEVFPDPWGVPKTSPISRGTFDKDIRIRLLAMYLCLWRISGPHDRNQGDSSFPFSLQEFGTPSGKALHWRGTSALRQRRLSDTSYPTDADGDLEPPRRPQGSRGITRDPKSRKATAVSPETLKFGMPHGRGPSECFWTFQKNAEDLNEVGRGVWSASLALGSFLYRQPAVFWGSLEGVTTRPSLSAKYNTAGAAESQSASKKPRGITGNTPKETLGNVVEMASTGVPKVFRILELGSGVGLIGPLLRRLFARGDFSASSLGCTKGASDLSVEVYLSDTDPEALQMCERTQRLDESILGLLHEGICPSGCREEAFGHGSSPDLAAAKSPRAHFECSPGTSVKTFVRRLDWRHGGPWAADVSGISPQTDHSRVEDDDPESQDDLTVARTRGQDAFEWTREEVEMLQKEGALSLVLASDVLYDFNLTSSLSNLLCAILEKNPSCRCLLSHSRRLGIVCPTSSVAVDIYAEDFFDRFCSSDPKEIQIASRRFLLTTHPTPPNAVVFAGYSDPVETDKVKKLIEKDLASLVEGVDGELGSHKDAQRAPRKAKEKQFRLSPSEAEEATAFAEIWELTLAETQREDDLAAVISGALPGSLEWGCHANGPTVSGDRCGGTLRAIRRTHFAIPNTPLHSNAALRRDTEAESKGKRENRLMGHQEELRAHRWTAGGTNTPTQQAPHAPENTSQDSKLKCQLDRWRLTVGQTTRVFPVALYTAHVESSRSQSCSTCNRGRTGSAAAVTAVRVATGGRAPTRRNTNKGGVCPR</sequence>